<dbReference type="PANTHER" id="PTHR33053">
    <property type="entry name" value="PROTEIN, PUTATIVE-RELATED"/>
    <property type="match status" value="1"/>
</dbReference>
<name>A0A6J1Q8G0_9HYME</name>
<evidence type="ECO:0000313" key="2">
    <source>
        <dbReference type="RefSeq" id="XP_024878552.1"/>
    </source>
</evidence>
<reference evidence="2" key="1">
    <citation type="submission" date="2025-08" db="UniProtKB">
        <authorList>
            <consortium name="RefSeq"/>
        </authorList>
    </citation>
    <scope>IDENTIFICATION</scope>
    <source>
        <tissue evidence="2">Whole body</tissue>
    </source>
</reference>
<gene>
    <name evidence="2" type="primary">LOC112458943</name>
</gene>
<sequence>MKRRVKPFNELLRWQKNRRLRLIATGIDESDISENHDLKARNCTDLDVGSKEKIIEERQIENSLSDLNDTLYHSSNSNDSNKDIQEELSENILENEHNLNNCFADCSNDTFLSEIQLWAIRNNISHVAVSELLKLYKKYYPNDKILSDARVFLSTPRKCITKTCGSREYLYYGLQKALLENLKQNTDDFTNNFITIDLNIDRLPISKSTNRQLWPIQAKILNFDQPFIVGIYHGMSKPSSVEEFLNEYR</sequence>
<dbReference type="GeneID" id="112458943"/>
<dbReference type="PANTHER" id="PTHR33053:SF24">
    <property type="entry name" value="TRANSPOSASE DOMAIN-CONTAINING PROTEIN"/>
    <property type="match status" value="1"/>
</dbReference>
<keyword evidence="1" id="KW-1185">Reference proteome</keyword>
<accession>A0A6J1Q8G0</accession>
<dbReference type="Proteomes" id="UP000504618">
    <property type="component" value="Unplaced"/>
</dbReference>
<dbReference type="AlphaFoldDB" id="A0A6J1Q8G0"/>
<proteinExistence type="predicted"/>
<dbReference type="RefSeq" id="XP_024878552.1">
    <property type="nucleotide sequence ID" value="XM_025022784.1"/>
</dbReference>
<evidence type="ECO:0000313" key="1">
    <source>
        <dbReference type="Proteomes" id="UP000504618"/>
    </source>
</evidence>
<dbReference type="OrthoDB" id="10028922at2759"/>
<protein>
    <submittedName>
        <fullName evidence="2">Uncharacterized protein LOC112458943</fullName>
    </submittedName>
</protein>
<organism evidence="1 2">
    <name type="scientific">Temnothorax curvispinosus</name>
    <dbReference type="NCBI Taxonomy" id="300111"/>
    <lineage>
        <taxon>Eukaryota</taxon>
        <taxon>Metazoa</taxon>
        <taxon>Ecdysozoa</taxon>
        <taxon>Arthropoda</taxon>
        <taxon>Hexapoda</taxon>
        <taxon>Insecta</taxon>
        <taxon>Pterygota</taxon>
        <taxon>Neoptera</taxon>
        <taxon>Endopterygota</taxon>
        <taxon>Hymenoptera</taxon>
        <taxon>Apocrita</taxon>
        <taxon>Aculeata</taxon>
        <taxon>Formicoidea</taxon>
        <taxon>Formicidae</taxon>
        <taxon>Myrmicinae</taxon>
        <taxon>Temnothorax</taxon>
    </lineage>
</organism>